<dbReference type="InterPro" id="IPR001854">
    <property type="entry name" value="Ribosomal_uL29"/>
</dbReference>
<dbReference type="CDD" id="cd00427">
    <property type="entry name" value="Ribosomal_L29_HIP"/>
    <property type="match status" value="1"/>
</dbReference>
<evidence type="ECO:0000313" key="6">
    <source>
        <dbReference type="EMBL" id="CAL4791986.1"/>
    </source>
</evidence>
<dbReference type="AlphaFoldDB" id="A0A9P1G8B6"/>
<dbReference type="GO" id="GO:0003735">
    <property type="term" value="F:structural constituent of ribosome"/>
    <property type="evidence" value="ECO:0007669"/>
    <property type="project" value="InterPro"/>
</dbReference>
<organism evidence="4">
    <name type="scientific">Cladocopium goreaui</name>
    <dbReference type="NCBI Taxonomy" id="2562237"/>
    <lineage>
        <taxon>Eukaryota</taxon>
        <taxon>Sar</taxon>
        <taxon>Alveolata</taxon>
        <taxon>Dinophyceae</taxon>
        <taxon>Suessiales</taxon>
        <taxon>Symbiodiniaceae</taxon>
        <taxon>Cladocopium</taxon>
    </lineage>
</organism>
<dbReference type="GO" id="GO:0022625">
    <property type="term" value="C:cytosolic large ribosomal subunit"/>
    <property type="evidence" value="ECO:0007669"/>
    <property type="project" value="InterPro"/>
</dbReference>
<dbReference type="Pfam" id="PF00831">
    <property type="entry name" value="Ribosomal_L29"/>
    <property type="match status" value="1"/>
</dbReference>
<evidence type="ECO:0000256" key="2">
    <source>
        <dbReference type="ARBA" id="ARBA00022980"/>
    </source>
</evidence>
<evidence type="ECO:0000313" key="7">
    <source>
        <dbReference type="Proteomes" id="UP001152797"/>
    </source>
</evidence>
<reference evidence="4" key="1">
    <citation type="submission" date="2022-10" db="EMBL/GenBank/DDBJ databases">
        <authorList>
            <person name="Chen Y."/>
            <person name="Dougan E. K."/>
            <person name="Chan C."/>
            <person name="Rhodes N."/>
            <person name="Thang M."/>
        </authorList>
    </citation>
    <scope>NUCLEOTIDE SEQUENCE</scope>
</reference>
<dbReference type="PANTHER" id="PTHR45722">
    <property type="entry name" value="60S RIBOSOMAL PROTEIN L35"/>
    <property type="match status" value="1"/>
</dbReference>
<reference evidence="5" key="2">
    <citation type="submission" date="2024-04" db="EMBL/GenBank/DDBJ databases">
        <authorList>
            <person name="Chen Y."/>
            <person name="Shah S."/>
            <person name="Dougan E. K."/>
            <person name="Thang M."/>
            <person name="Chan C."/>
        </authorList>
    </citation>
    <scope>NUCLEOTIDE SEQUENCE [LARGE SCALE GENOMIC DNA]</scope>
</reference>
<gene>
    <name evidence="4" type="ORF">C1SCF055_LOCUS30448</name>
</gene>
<protein>
    <submittedName>
        <fullName evidence="6">60S ribosomal protein L35</fullName>
    </submittedName>
</protein>
<dbReference type="OrthoDB" id="528635at2759"/>
<dbReference type="Gene3D" id="1.10.287.310">
    <property type="match status" value="1"/>
</dbReference>
<keyword evidence="7" id="KW-1185">Reference proteome</keyword>
<dbReference type="InterPro" id="IPR036049">
    <property type="entry name" value="Ribosomal_uL29_sf"/>
</dbReference>
<dbReference type="NCBIfam" id="TIGR00012">
    <property type="entry name" value="L29"/>
    <property type="match status" value="1"/>
</dbReference>
<dbReference type="InterPro" id="IPR018254">
    <property type="entry name" value="Ribosomal_uL29_CS"/>
</dbReference>
<sequence>MVKVKTYELRSKTSKELLKELDDMKSELAQLRVAKVSGGAASKLAKIKVVRKNIARILTVYNTKQKAEARKQYSGKKYVPLDLRPKKTKKIRQALKAEQKYAKTARTKKRESNFPMRRFAVSM</sequence>
<dbReference type="EMBL" id="CAMXCT010003469">
    <property type="protein sequence ID" value="CAI4004674.1"/>
    <property type="molecule type" value="Genomic_DNA"/>
</dbReference>
<dbReference type="Proteomes" id="UP001152797">
    <property type="component" value="Unassembled WGS sequence"/>
</dbReference>
<dbReference type="Gene3D" id="6.10.250.3450">
    <property type="match status" value="1"/>
</dbReference>
<comment type="caution">
    <text evidence="4">The sequence shown here is derived from an EMBL/GenBank/DDBJ whole genome shotgun (WGS) entry which is preliminary data.</text>
</comment>
<evidence type="ECO:0000256" key="3">
    <source>
        <dbReference type="ARBA" id="ARBA00023274"/>
    </source>
</evidence>
<keyword evidence="2 6" id="KW-0689">Ribosomal protein</keyword>
<evidence type="ECO:0000313" key="5">
    <source>
        <dbReference type="EMBL" id="CAL1158049.1"/>
    </source>
</evidence>
<dbReference type="EMBL" id="CAMXCT030003469">
    <property type="protein sequence ID" value="CAL4791986.1"/>
    <property type="molecule type" value="Genomic_DNA"/>
</dbReference>
<dbReference type="FunFam" id="1.10.287.310:FF:000002">
    <property type="entry name" value="60S ribosomal protein L35"/>
    <property type="match status" value="1"/>
</dbReference>
<accession>A0A9P1G8B6</accession>
<keyword evidence="3" id="KW-0687">Ribonucleoprotein</keyword>
<dbReference type="InterPro" id="IPR045059">
    <property type="entry name" value="Ribosomal_uL29_euk"/>
</dbReference>
<comment type="similarity">
    <text evidence="1">Belongs to the universal ribosomal protein uL29 family.</text>
</comment>
<name>A0A9P1G8B6_9DINO</name>
<dbReference type="PROSITE" id="PS00579">
    <property type="entry name" value="RIBOSOMAL_L29"/>
    <property type="match status" value="1"/>
</dbReference>
<dbReference type="EMBL" id="CAMXCT020003469">
    <property type="protein sequence ID" value="CAL1158049.1"/>
    <property type="molecule type" value="Genomic_DNA"/>
</dbReference>
<dbReference type="SUPFAM" id="SSF46561">
    <property type="entry name" value="Ribosomal protein L29 (L29p)"/>
    <property type="match status" value="1"/>
</dbReference>
<dbReference type="GO" id="GO:0003729">
    <property type="term" value="F:mRNA binding"/>
    <property type="evidence" value="ECO:0007669"/>
    <property type="project" value="TreeGrafter"/>
</dbReference>
<evidence type="ECO:0000256" key="1">
    <source>
        <dbReference type="ARBA" id="ARBA00009254"/>
    </source>
</evidence>
<proteinExistence type="inferred from homology"/>
<dbReference type="GO" id="GO:0006412">
    <property type="term" value="P:translation"/>
    <property type="evidence" value="ECO:0007669"/>
    <property type="project" value="InterPro"/>
</dbReference>
<dbReference type="FunFam" id="6.10.250.3450:FF:000001">
    <property type="entry name" value="60S ribosomal protein L35"/>
    <property type="match status" value="1"/>
</dbReference>
<evidence type="ECO:0000313" key="4">
    <source>
        <dbReference type="EMBL" id="CAI4004674.1"/>
    </source>
</evidence>
<dbReference type="PANTHER" id="PTHR45722:SF2">
    <property type="entry name" value="LARGE RIBOSOMAL SUBUNIT PROTEIN UL29-RELATED"/>
    <property type="match status" value="1"/>
</dbReference>
<dbReference type="GO" id="GO:0000463">
    <property type="term" value="P:maturation of LSU-rRNA from tricistronic rRNA transcript (SSU-rRNA, 5.8S rRNA, LSU-rRNA)"/>
    <property type="evidence" value="ECO:0007669"/>
    <property type="project" value="InterPro"/>
</dbReference>
<dbReference type="HAMAP" id="MF_00374">
    <property type="entry name" value="Ribosomal_uL29"/>
    <property type="match status" value="1"/>
</dbReference>